<accession>A0A0P1GV33</accession>
<dbReference type="STRING" id="928856.SAMN04488049_101413"/>
<gene>
    <name evidence="1" type="ORF">TRM7557_02305</name>
</gene>
<evidence type="ECO:0000313" key="2">
    <source>
        <dbReference type="Proteomes" id="UP000052022"/>
    </source>
</evidence>
<organism evidence="1 2">
    <name type="scientific">Tritonibacter multivorans</name>
    <dbReference type="NCBI Taxonomy" id="928856"/>
    <lineage>
        <taxon>Bacteria</taxon>
        <taxon>Pseudomonadati</taxon>
        <taxon>Pseudomonadota</taxon>
        <taxon>Alphaproteobacteria</taxon>
        <taxon>Rhodobacterales</taxon>
        <taxon>Paracoccaceae</taxon>
        <taxon>Tritonibacter</taxon>
    </lineage>
</organism>
<dbReference type="Proteomes" id="UP000052022">
    <property type="component" value="Unassembled WGS sequence"/>
</dbReference>
<dbReference type="EMBL" id="CYSD01000037">
    <property type="protein sequence ID" value="CUH79254.1"/>
    <property type="molecule type" value="Genomic_DNA"/>
</dbReference>
<dbReference type="AlphaFoldDB" id="A0A0P1GV33"/>
<reference evidence="1 2" key="1">
    <citation type="submission" date="2015-09" db="EMBL/GenBank/DDBJ databases">
        <authorList>
            <consortium name="Swine Surveillance"/>
        </authorList>
    </citation>
    <scope>NUCLEOTIDE SEQUENCE [LARGE SCALE GENOMIC DNA]</scope>
    <source>
        <strain evidence="1 2">CECT 7557</strain>
    </source>
</reference>
<protein>
    <submittedName>
        <fullName evidence="1">Uncharacterized protein</fullName>
    </submittedName>
</protein>
<name>A0A0P1GV33_9RHOB</name>
<evidence type="ECO:0000313" key="1">
    <source>
        <dbReference type="EMBL" id="CUH79254.1"/>
    </source>
</evidence>
<keyword evidence="2" id="KW-1185">Reference proteome</keyword>
<sequence length="88" mass="9839">MARYHKNRASNLPAKKRNVDPMAAYDALPPELRAWLQGAKLPWSAHSCKKIWTSARAKGASPQEALERLNRIEDATLARDSRRTDAAA</sequence>
<dbReference type="InterPro" id="IPR045386">
    <property type="entry name" value="DUF6525"/>
</dbReference>
<proteinExistence type="predicted"/>
<dbReference type="Pfam" id="PF20135">
    <property type="entry name" value="DUF6525"/>
    <property type="match status" value="1"/>
</dbReference>
<dbReference type="RefSeq" id="WP_235811466.1">
    <property type="nucleotide sequence ID" value="NZ_CYSD01000037.1"/>
</dbReference>